<protein>
    <recommendedName>
        <fullName evidence="2">orotate phosphoribosyltransferase</fullName>
        <ecNumber evidence="2">2.4.2.10</ecNumber>
    </recommendedName>
</protein>
<dbReference type="InterPro" id="IPR029057">
    <property type="entry name" value="PRTase-like"/>
</dbReference>
<dbReference type="PANTHER" id="PTHR19278:SF9">
    <property type="entry name" value="URIDINE 5'-MONOPHOSPHATE SYNTHASE"/>
    <property type="match status" value="1"/>
</dbReference>
<evidence type="ECO:0000256" key="4">
    <source>
        <dbReference type="ARBA" id="ARBA00022679"/>
    </source>
</evidence>
<dbReference type="EMBL" id="MG976688">
    <property type="protein sequence ID" value="AXY63438.1"/>
    <property type="molecule type" value="Genomic_DNA"/>
</dbReference>
<dbReference type="CDD" id="cd06223">
    <property type="entry name" value="PRTases_typeI"/>
    <property type="match status" value="1"/>
</dbReference>
<dbReference type="GO" id="GO:0044205">
    <property type="term" value="P:'de novo' UMP biosynthetic process"/>
    <property type="evidence" value="ECO:0007669"/>
    <property type="project" value="UniProtKB-UniPathway"/>
</dbReference>
<name>A0A385I0L5_9EUKA</name>
<dbReference type="AlphaFoldDB" id="A0A385I0L5"/>
<dbReference type="SUPFAM" id="SSF53271">
    <property type="entry name" value="PRTase-like"/>
    <property type="match status" value="1"/>
</dbReference>
<dbReference type="UniPathway" id="UPA00070">
    <property type="reaction ID" value="UER00119"/>
</dbReference>
<organism evidence="6">
    <name type="scientific">Paulinella micropora</name>
    <dbReference type="NCBI Taxonomy" id="1928728"/>
    <lineage>
        <taxon>Eukaryota</taxon>
        <taxon>Sar</taxon>
        <taxon>Rhizaria</taxon>
        <taxon>Cercozoa</taxon>
        <taxon>Imbricatea</taxon>
        <taxon>Silicofilosea</taxon>
        <taxon>Euglyphida</taxon>
        <taxon>Paulinellidae</taxon>
        <taxon>Paulinella</taxon>
    </lineage>
</organism>
<evidence type="ECO:0000256" key="1">
    <source>
        <dbReference type="ARBA" id="ARBA00004889"/>
    </source>
</evidence>
<evidence type="ECO:0000256" key="3">
    <source>
        <dbReference type="ARBA" id="ARBA00022676"/>
    </source>
</evidence>
<gene>
    <name evidence="6" type="primary">pyrE</name>
    <name evidence="6" type="ORF">PMNZ_498</name>
</gene>
<dbReference type="PANTHER" id="PTHR19278">
    <property type="entry name" value="OROTATE PHOSPHORIBOSYLTRANSFERASE"/>
    <property type="match status" value="1"/>
</dbReference>
<dbReference type="InterPro" id="IPR023031">
    <property type="entry name" value="OPRT"/>
</dbReference>
<comment type="pathway">
    <text evidence="1">Pyrimidine metabolism; UMP biosynthesis via de novo pathway; UMP from orotate: step 1/2.</text>
</comment>
<evidence type="ECO:0000256" key="5">
    <source>
        <dbReference type="ARBA" id="ARBA00022975"/>
    </source>
</evidence>
<dbReference type="RefSeq" id="YP_009530749.1">
    <property type="nucleotide sequence ID" value="NC_039737.1"/>
</dbReference>
<dbReference type="HAMAP" id="MF_01208">
    <property type="entry name" value="PyrE"/>
    <property type="match status" value="1"/>
</dbReference>
<dbReference type="EC" id="2.4.2.10" evidence="2"/>
<keyword evidence="3 6" id="KW-0328">Glycosyltransferase</keyword>
<sequence>MVSQFLFDLCPGNADRRSLLLAQLSQVAYRYGQFTLSSGRVSHHYVNCKPVSLSSNGLVLISNLMLEEVENEAAVVAGLTLGADPLVSGVAQAAFLRGRRLDALIVRKSPKGHGSCSSLEGPLPRIGSRVTLLEDVVTTGTSSLKATRELRNAGYIVERIITIVDREEGGKANIEEQGLELVSLFSLSEIITEAQNPRSSLKVTW</sequence>
<accession>A0A385I0L5</accession>
<evidence type="ECO:0000256" key="2">
    <source>
        <dbReference type="ARBA" id="ARBA00011971"/>
    </source>
</evidence>
<keyword evidence="4 6" id="KW-0808">Transferase</keyword>
<dbReference type="InterPro" id="IPR000836">
    <property type="entry name" value="PRTase_dom"/>
</dbReference>
<keyword evidence="5" id="KW-0665">Pyrimidine biosynthesis</keyword>
<dbReference type="GO" id="GO:0004588">
    <property type="term" value="F:orotate phosphoribosyltransferase activity"/>
    <property type="evidence" value="ECO:0007669"/>
    <property type="project" value="UniProtKB-EC"/>
</dbReference>
<evidence type="ECO:0000313" key="6">
    <source>
        <dbReference type="EMBL" id="AXY63438.1"/>
    </source>
</evidence>
<geneLocation type="plastid" evidence="6"/>
<dbReference type="InterPro" id="IPR004467">
    <property type="entry name" value="Or_phspho_trans_dom"/>
</dbReference>
<dbReference type="NCBIfam" id="TIGR00336">
    <property type="entry name" value="pyrE"/>
    <property type="match status" value="1"/>
</dbReference>
<dbReference type="GO" id="GO:0019856">
    <property type="term" value="P:pyrimidine nucleobase biosynthetic process"/>
    <property type="evidence" value="ECO:0007669"/>
    <property type="project" value="TreeGrafter"/>
</dbReference>
<dbReference type="GeneID" id="38331369"/>
<proteinExistence type="inferred from homology"/>
<keyword evidence="6" id="KW-0934">Plastid</keyword>
<dbReference type="Gene3D" id="3.40.50.2020">
    <property type="match status" value="1"/>
</dbReference>
<reference evidence="6" key="1">
    <citation type="submission" date="2018-02" db="EMBL/GenBank/DDBJ databases">
        <title>Genome reduction pattern in chromatophore genome of Paulinella.</title>
        <authorList>
            <person name="Lhee D."/>
            <person name="Yoon H.S."/>
        </authorList>
    </citation>
    <scope>NUCLEOTIDE SEQUENCE</scope>
    <source>
        <strain evidence="6">NZ27</strain>
    </source>
</reference>